<feature type="repeat" description="ANK" evidence="3">
    <location>
        <begin position="167"/>
        <end position="188"/>
    </location>
</feature>
<dbReference type="AlphaFoldDB" id="A0A5C3KHZ4"/>
<reference evidence="4 5" key="1">
    <citation type="journal article" date="2019" name="Nat. Ecol. Evol.">
        <title>Megaphylogeny resolves global patterns of mushroom evolution.</title>
        <authorList>
            <person name="Varga T."/>
            <person name="Krizsan K."/>
            <person name="Foldi C."/>
            <person name="Dima B."/>
            <person name="Sanchez-Garcia M."/>
            <person name="Sanchez-Ramirez S."/>
            <person name="Szollosi G.J."/>
            <person name="Szarkandi J.G."/>
            <person name="Papp V."/>
            <person name="Albert L."/>
            <person name="Andreopoulos W."/>
            <person name="Angelini C."/>
            <person name="Antonin V."/>
            <person name="Barry K.W."/>
            <person name="Bougher N.L."/>
            <person name="Buchanan P."/>
            <person name="Buyck B."/>
            <person name="Bense V."/>
            <person name="Catcheside P."/>
            <person name="Chovatia M."/>
            <person name="Cooper J."/>
            <person name="Damon W."/>
            <person name="Desjardin D."/>
            <person name="Finy P."/>
            <person name="Geml J."/>
            <person name="Haridas S."/>
            <person name="Hughes K."/>
            <person name="Justo A."/>
            <person name="Karasinski D."/>
            <person name="Kautmanova I."/>
            <person name="Kiss B."/>
            <person name="Kocsube S."/>
            <person name="Kotiranta H."/>
            <person name="LaButti K.M."/>
            <person name="Lechner B.E."/>
            <person name="Liimatainen K."/>
            <person name="Lipzen A."/>
            <person name="Lukacs Z."/>
            <person name="Mihaltcheva S."/>
            <person name="Morgado L.N."/>
            <person name="Niskanen T."/>
            <person name="Noordeloos M.E."/>
            <person name="Ohm R.A."/>
            <person name="Ortiz-Santana B."/>
            <person name="Ovrebo C."/>
            <person name="Racz N."/>
            <person name="Riley R."/>
            <person name="Savchenko A."/>
            <person name="Shiryaev A."/>
            <person name="Soop K."/>
            <person name="Spirin V."/>
            <person name="Szebenyi C."/>
            <person name="Tomsovsky M."/>
            <person name="Tulloss R.E."/>
            <person name="Uehling J."/>
            <person name="Grigoriev I.V."/>
            <person name="Vagvolgyi C."/>
            <person name="Papp T."/>
            <person name="Martin F.M."/>
            <person name="Miettinen O."/>
            <person name="Hibbett D.S."/>
            <person name="Nagy L.G."/>
        </authorList>
    </citation>
    <scope>NUCLEOTIDE SEQUENCE [LARGE SCALE GENOMIC DNA]</scope>
    <source>
        <strain evidence="4 5">CBS 121175</strain>
    </source>
</reference>
<dbReference type="Gene3D" id="1.25.40.20">
    <property type="entry name" value="Ankyrin repeat-containing domain"/>
    <property type="match status" value="1"/>
</dbReference>
<dbReference type="InterPro" id="IPR036770">
    <property type="entry name" value="Ankyrin_rpt-contain_sf"/>
</dbReference>
<keyword evidence="1" id="KW-0677">Repeat</keyword>
<evidence type="ECO:0000256" key="2">
    <source>
        <dbReference type="ARBA" id="ARBA00023043"/>
    </source>
</evidence>
<evidence type="ECO:0000313" key="5">
    <source>
        <dbReference type="Proteomes" id="UP000307440"/>
    </source>
</evidence>
<dbReference type="PROSITE" id="PS50088">
    <property type="entry name" value="ANK_REPEAT"/>
    <property type="match status" value="1"/>
</dbReference>
<gene>
    <name evidence="4" type="ORF">FA15DRAFT_708634</name>
</gene>
<dbReference type="OrthoDB" id="194358at2759"/>
<evidence type="ECO:0000256" key="1">
    <source>
        <dbReference type="ARBA" id="ARBA00022737"/>
    </source>
</evidence>
<dbReference type="STRING" id="230819.A0A5C3KHZ4"/>
<dbReference type="SMART" id="SM00248">
    <property type="entry name" value="ANK"/>
    <property type="match status" value="3"/>
</dbReference>
<dbReference type="SUPFAM" id="SSF48403">
    <property type="entry name" value="Ankyrin repeat"/>
    <property type="match status" value="1"/>
</dbReference>
<accession>A0A5C3KHZ4</accession>
<dbReference type="PANTHER" id="PTHR24198">
    <property type="entry name" value="ANKYRIN REPEAT AND PROTEIN KINASE DOMAIN-CONTAINING PROTEIN"/>
    <property type="match status" value="1"/>
</dbReference>
<dbReference type="PROSITE" id="PS50297">
    <property type="entry name" value="ANK_REP_REGION"/>
    <property type="match status" value="1"/>
</dbReference>
<organism evidence="4 5">
    <name type="scientific">Coprinopsis marcescibilis</name>
    <name type="common">Agaric fungus</name>
    <name type="synonym">Psathyrella marcescibilis</name>
    <dbReference type="NCBI Taxonomy" id="230819"/>
    <lineage>
        <taxon>Eukaryota</taxon>
        <taxon>Fungi</taxon>
        <taxon>Dikarya</taxon>
        <taxon>Basidiomycota</taxon>
        <taxon>Agaricomycotina</taxon>
        <taxon>Agaricomycetes</taxon>
        <taxon>Agaricomycetidae</taxon>
        <taxon>Agaricales</taxon>
        <taxon>Agaricineae</taxon>
        <taxon>Psathyrellaceae</taxon>
        <taxon>Coprinopsis</taxon>
    </lineage>
</organism>
<dbReference type="Pfam" id="PF12796">
    <property type="entry name" value="Ank_2"/>
    <property type="match status" value="1"/>
</dbReference>
<evidence type="ECO:0000256" key="3">
    <source>
        <dbReference type="PROSITE-ProRule" id="PRU00023"/>
    </source>
</evidence>
<keyword evidence="5" id="KW-1185">Reference proteome</keyword>
<keyword evidence="2 3" id="KW-0040">ANK repeat</keyword>
<protein>
    <submittedName>
        <fullName evidence="4">Ankyrin</fullName>
    </submittedName>
</protein>
<dbReference type="PANTHER" id="PTHR24198:SF194">
    <property type="entry name" value="INVERSIN-A"/>
    <property type="match status" value="1"/>
</dbReference>
<dbReference type="InterPro" id="IPR002110">
    <property type="entry name" value="Ankyrin_rpt"/>
</dbReference>
<evidence type="ECO:0000313" key="4">
    <source>
        <dbReference type="EMBL" id="TFK19841.1"/>
    </source>
</evidence>
<dbReference type="Proteomes" id="UP000307440">
    <property type="component" value="Unassembled WGS sequence"/>
</dbReference>
<dbReference type="EMBL" id="ML210323">
    <property type="protein sequence ID" value="TFK19841.1"/>
    <property type="molecule type" value="Genomic_DNA"/>
</dbReference>
<proteinExistence type="predicted"/>
<sequence length="302" mass="33308">MHDHHSLRKTRPSKQDLVSVLKAIFTSNLFDERFCSLDGLDEAKSVTQFELLNTLSQLPVNLLIMSCPLHLLEDNIPTADHFSIILQDADIKQLIEEKVRQIPTLKGLLAKDKFKKWVMKTIIEKSSGMFLVASLQPDMLAVCINVHRLCKAVETLGGIDVALGNWSGWTALMLAVEGGSLEIVEMLLAVVETNHTSIRADSGHTALTLASVNGHVEVVKALFRFRSTNIKNLSQGDSSEEDTFIRECGEALVEAAENVHQDIVEILLGVKGINVNEPGKSSRTALMHVSAEGMEFIVEMLL</sequence>
<name>A0A5C3KHZ4_COPMA</name>